<dbReference type="InterPro" id="IPR011598">
    <property type="entry name" value="bHLH_dom"/>
</dbReference>
<organism evidence="7">
    <name type="scientific">Noccaea caerulescens</name>
    <name type="common">Alpine penny-cress</name>
    <name type="synonym">Thlaspi caerulescens</name>
    <dbReference type="NCBI Taxonomy" id="107243"/>
    <lineage>
        <taxon>Eukaryota</taxon>
        <taxon>Viridiplantae</taxon>
        <taxon>Streptophyta</taxon>
        <taxon>Embryophyta</taxon>
        <taxon>Tracheophyta</taxon>
        <taxon>Spermatophyta</taxon>
        <taxon>Magnoliopsida</taxon>
        <taxon>eudicotyledons</taxon>
        <taxon>Gunneridae</taxon>
        <taxon>Pentapetalae</taxon>
        <taxon>rosids</taxon>
        <taxon>malvids</taxon>
        <taxon>Brassicales</taxon>
        <taxon>Brassicaceae</taxon>
        <taxon>Coluteocarpeae</taxon>
        <taxon>Noccaea</taxon>
    </lineage>
</organism>
<evidence type="ECO:0000256" key="3">
    <source>
        <dbReference type="ARBA" id="ARBA00023163"/>
    </source>
</evidence>
<dbReference type="EMBL" id="GEVI01008732">
    <property type="protein sequence ID" value="JAU23588.1"/>
    <property type="molecule type" value="Transcribed_RNA"/>
</dbReference>
<gene>
    <name evidence="7" type="ORF">GA_TR19525_c0_g1_i1_g.64574</name>
</gene>
<proteinExistence type="predicted"/>
<dbReference type="InterPro" id="IPR036638">
    <property type="entry name" value="HLH_DNA-bd_sf"/>
</dbReference>
<feature type="region of interest" description="Disordered" evidence="5">
    <location>
        <begin position="274"/>
        <end position="301"/>
    </location>
</feature>
<dbReference type="GO" id="GO:0006351">
    <property type="term" value="P:DNA-templated transcription"/>
    <property type="evidence" value="ECO:0007669"/>
    <property type="project" value="InterPro"/>
</dbReference>
<feature type="domain" description="BHLH" evidence="6">
    <location>
        <begin position="36"/>
        <end position="86"/>
    </location>
</feature>
<dbReference type="SMART" id="SM00353">
    <property type="entry name" value="HLH"/>
    <property type="match status" value="1"/>
</dbReference>
<dbReference type="PROSITE" id="PS50888">
    <property type="entry name" value="BHLH"/>
    <property type="match status" value="1"/>
</dbReference>
<dbReference type="PANTHER" id="PTHR46412:SF9">
    <property type="entry name" value="TRANSCRIPTION FACTOR BIM3"/>
    <property type="match status" value="1"/>
</dbReference>
<keyword evidence="2" id="KW-0805">Transcription regulation</keyword>
<name>A0A1J3E3C5_NOCCA</name>
<dbReference type="InterPro" id="IPR044295">
    <property type="entry name" value="BIM1/2/3"/>
</dbReference>
<reference evidence="7" key="1">
    <citation type="submission" date="2016-07" db="EMBL/GenBank/DDBJ databases">
        <title>De novo transcriptome assembly of four accessions of the metal hyperaccumulator plant Noccaea caerulescens.</title>
        <authorList>
            <person name="Blande D."/>
            <person name="Halimaa P."/>
            <person name="Tervahauta A.I."/>
            <person name="Aarts M.G."/>
            <person name="Karenlampi S.O."/>
        </authorList>
    </citation>
    <scope>NUCLEOTIDE SEQUENCE</scope>
</reference>
<evidence type="ECO:0000256" key="2">
    <source>
        <dbReference type="ARBA" id="ARBA00023015"/>
    </source>
</evidence>
<evidence type="ECO:0000256" key="1">
    <source>
        <dbReference type="ARBA" id="ARBA00004123"/>
    </source>
</evidence>
<keyword evidence="4" id="KW-0539">Nucleus</keyword>
<evidence type="ECO:0000256" key="5">
    <source>
        <dbReference type="SAM" id="MobiDB-lite"/>
    </source>
</evidence>
<dbReference type="PANTHER" id="PTHR46412">
    <property type="entry name" value="BES1-INTERACTING MYC-LIKE PROTEIN"/>
    <property type="match status" value="1"/>
</dbReference>
<comment type="subcellular location">
    <subcellularLocation>
        <location evidence="1">Nucleus</location>
    </subcellularLocation>
</comment>
<evidence type="ECO:0000313" key="7">
    <source>
        <dbReference type="EMBL" id="JAU23588.1"/>
    </source>
</evidence>
<feature type="compositionally biased region" description="Acidic residues" evidence="5">
    <location>
        <begin position="1"/>
        <end position="11"/>
    </location>
</feature>
<feature type="compositionally biased region" description="Basic and acidic residues" evidence="5">
    <location>
        <begin position="288"/>
        <end position="301"/>
    </location>
</feature>
<feature type="region of interest" description="Disordered" evidence="5">
    <location>
        <begin position="1"/>
        <end position="50"/>
    </location>
</feature>
<dbReference type="GO" id="GO:0003700">
    <property type="term" value="F:DNA-binding transcription factor activity"/>
    <property type="evidence" value="ECO:0007669"/>
    <property type="project" value="InterPro"/>
</dbReference>
<feature type="compositionally biased region" description="Polar residues" evidence="5">
    <location>
        <begin position="17"/>
        <end position="36"/>
    </location>
</feature>
<dbReference type="AlphaFoldDB" id="A0A1J3E3C5"/>
<evidence type="ECO:0000256" key="4">
    <source>
        <dbReference type="ARBA" id="ARBA00023242"/>
    </source>
</evidence>
<dbReference type="CDD" id="cd11453">
    <property type="entry name" value="bHLH_AtBIM_like"/>
    <property type="match status" value="1"/>
</dbReference>
<keyword evidence="3" id="KW-0804">Transcription</keyword>
<accession>A0A1J3E3C5</accession>
<dbReference type="SUPFAM" id="SSF47459">
    <property type="entry name" value="HLH, helix-loop-helix DNA-binding domain"/>
    <property type="match status" value="1"/>
</dbReference>
<sequence>MNSPDPDEQLEADVYSNLPSQNDSSTGTATKSNRSSFKSKHSETEQRRRSKINERFQSLMDIIPQNDQKRDKASFLLEVIEYIRFLQEKVQMYEEDESHQMWYQPPTKLTPWRNNHEPVCDHPQVVKSFSSNHDLVAAPPPSGLLFSDMPDSLEPYIYLAESSKILEHSPTPAVSSCVPTQPLPQFVQHNFWQPKPCCESSNGNTNGLLNSDEKASESLSNVCSQRVLHSLTEALESSGVDMSKTVISVKLNLRKRADREDHVTAFASEENCNGIADEQEDSPTETKSFCDLDHSQKRIRR</sequence>
<dbReference type="GO" id="GO:0005634">
    <property type="term" value="C:nucleus"/>
    <property type="evidence" value="ECO:0007669"/>
    <property type="project" value="UniProtKB-SubCell"/>
</dbReference>
<dbReference type="Gene3D" id="4.10.280.10">
    <property type="entry name" value="Helix-loop-helix DNA-binding domain"/>
    <property type="match status" value="1"/>
</dbReference>
<dbReference type="GO" id="GO:0046983">
    <property type="term" value="F:protein dimerization activity"/>
    <property type="evidence" value="ECO:0007669"/>
    <property type="project" value="InterPro"/>
</dbReference>
<dbReference type="Pfam" id="PF00010">
    <property type="entry name" value="HLH"/>
    <property type="match status" value="1"/>
</dbReference>
<feature type="compositionally biased region" description="Basic and acidic residues" evidence="5">
    <location>
        <begin position="40"/>
        <end position="50"/>
    </location>
</feature>
<protein>
    <submittedName>
        <fullName evidence="7">Transcription factor BIM3</fullName>
    </submittedName>
</protein>
<evidence type="ECO:0000259" key="6">
    <source>
        <dbReference type="PROSITE" id="PS50888"/>
    </source>
</evidence>